<keyword evidence="3" id="KW-1185">Reference proteome</keyword>
<name>A0ABT9RYN3_9MICC</name>
<gene>
    <name evidence="2" type="ORF">J2X98_003784</name>
</gene>
<accession>A0ABT9RYN3</accession>
<feature type="region of interest" description="Disordered" evidence="1">
    <location>
        <begin position="1"/>
        <end position="25"/>
    </location>
</feature>
<organism evidence="2 3">
    <name type="scientific">Pseudarthrobacter enclensis</name>
    <dbReference type="NCBI Taxonomy" id="993070"/>
    <lineage>
        <taxon>Bacteria</taxon>
        <taxon>Bacillati</taxon>
        <taxon>Actinomycetota</taxon>
        <taxon>Actinomycetes</taxon>
        <taxon>Micrococcales</taxon>
        <taxon>Micrococcaceae</taxon>
        <taxon>Pseudarthrobacter</taxon>
    </lineage>
</organism>
<dbReference type="EMBL" id="JAUSRE010000023">
    <property type="protein sequence ID" value="MDP9890172.1"/>
    <property type="molecule type" value="Genomic_DNA"/>
</dbReference>
<comment type="caution">
    <text evidence="2">The sequence shown here is derived from an EMBL/GenBank/DDBJ whole genome shotgun (WGS) entry which is preliminary data.</text>
</comment>
<proteinExistence type="predicted"/>
<dbReference type="RefSeq" id="WP_307311126.1">
    <property type="nucleotide sequence ID" value="NZ_JAUSRE010000023.1"/>
</dbReference>
<protein>
    <submittedName>
        <fullName evidence="2">Uncharacterized protein</fullName>
    </submittedName>
</protein>
<evidence type="ECO:0000313" key="3">
    <source>
        <dbReference type="Proteomes" id="UP001226577"/>
    </source>
</evidence>
<reference evidence="2 3" key="1">
    <citation type="submission" date="2023-07" db="EMBL/GenBank/DDBJ databases">
        <title>Sorghum-associated microbial communities from plants grown in Nebraska, USA.</title>
        <authorList>
            <person name="Schachtman D."/>
        </authorList>
    </citation>
    <scope>NUCLEOTIDE SEQUENCE [LARGE SCALE GENOMIC DNA]</scope>
    <source>
        <strain evidence="2 3">CC222</strain>
    </source>
</reference>
<sequence>MSAADTAPVDDQTRESARLLKRVPGRARPQKEALREFEEGVAQLRQHYDPVFWPLFVPEAKNMFRWRVELECGCKHEVYTHGEDKYPDDRRFPDLISQCRLPSGEFWCTTDHGPAQKPYRDIVEWVDRKVTEFPADPVEPEYDWMDAEDWAKIRKPKPHSSAFWRVKLSCGHYEQVCTDVDWKPEDGPKLVSEERIVEIRRDFEESWAAADNPGWPEKGFERDHIRKMIDLRWPRPEPERDCFTCTQVRRITGYQRIGWLVTRTRPAPRPSTNLDREKIEARLAAAEAEVQRLRKQLDNPGNA</sequence>
<evidence type="ECO:0000313" key="2">
    <source>
        <dbReference type="EMBL" id="MDP9890172.1"/>
    </source>
</evidence>
<evidence type="ECO:0000256" key="1">
    <source>
        <dbReference type="SAM" id="MobiDB-lite"/>
    </source>
</evidence>
<dbReference type="Proteomes" id="UP001226577">
    <property type="component" value="Unassembled WGS sequence"/>
</dbReference>